<gene>
    <name evidence="2" type="ORF">ZIOFF_033320</name>
</gene>
<feature type="region of interest" description="Disordered" evidence="1">
    <location>
        <begin position="474"/>
        <end position="497"/>
    </location>
</feature>
<dbReference type="GO" id="GO:2000762">
    <property type="term" value="P:regulation of phenylpropanoid metabolic process"/>
    <property type="evidence" value="ECO:0007669"/>
    <property type="project" value="InterPro"/>
</dbReference>
<sequence length="891" mass="96355">MPLRRLWGVQDASATAVGHARCLSGGPGARTTPPQPLRDAHDAFMTVTGRARCLCDCRGLRTMPPRRPFVGHVMCVVNDVSLCGWLAKVMIYMWFGGHVSLRAEANTGPWHAEASTTLYCTDLTLDAFTEFSCISVDKSKSHLFSKNVFCCYAFGNMLHLIVDACISRNLIDTSAYFWPGYVVPSALSKDSTSFQDSPWSTFLEGAPLTGSLKSSLMMTPTSSFVEVEKMYNVALIGSEEEKLAAAKILCGASLLRGWNVQEHVVRIVVKMLSPPMPSDSSAPGAGNYLIGHMPVLSAILFAISGVDTVHILSLYGMVPEVAATLMPLCEFFGSLSPLSSHRSSTSEESSVYTVFSCAFLFLLRLWKFYKPPQEHCIAGRGGPVRLELTLDYLLLMHNSRLGVQNSPDADRLSLSNAPPSQPVYIDSFPRLRAWYFQNQACIASTLSGLSSKNPVHQLANKILSMICRKMSKCGPVSGNPSSNSSSSISGSPVNSTEDSFQRPMLPAWEILEALPFVLEAVLTACAHGRLSSRELTTGLRDLMDFLPASIAAIISYFSAEITRGIWKPVSLNGTDWPSPSPTLLSMESEIKEILASVGVHINSCYPRKRAVAQLIRSCFTSFLGPSVSGDSHIIANRGVNGLLGQFMSDEGARLPVPPGFLYLRTFRNFHDTHFVNEVIFKLVIEWAHKLANEWASGGPACLKSGRTSLAAAASGVQEVATLGASLLCIAGGVQMVQILYEETLPTLLLSTSEEKLGGAGPVSNILQGYAMAYMLILCGSFVWGNGNTSPAYTSVFSSRRTRVIGIHMDFIAGAVGGNIILGCDPATWKAYVSCFVGLLVKFAPAWVGGVKQETLQKLASGLRGWHECDLAISLLERGGPSSMAAVVEWMT</sequence>
<dbReference type="PANTHER" id="PTHR33739:SF3">
    <property type="entry name" value="OS07G0681500 PROTEIN"/>
    <property type="match status" value="1"/>
</dbReference>
<dbReference type="EMBL" id="JACMSC010000009">
    <property type="protein sequence ID" value="KAG6507965.1"/>
    <property type="molecule type" value="Genomic_DNA"/>
</dbReference>
<dbReference type="GO" id="GO:0016592">
    <property type="term" value="C:mediator complex"/>
    <property type="evidence" value="ECO:0007669"/>
    <property type="project" value="InterPro"/>
</dbReference>
<keyword evidence="3" id="KW-1185">Reference proteome</keyword>
<evidence type="ECO:0008006" key="4">
    <source>
        <dbReference type="Google" id="ProtNLM"/>
    </source>
</evidence>
<dbReference type="AlphaFoldDB" id="A0A8J5L727"/>
<proteinExistence type="predicted"/>
<organism evidence="2 3">
    <name type="scientific">Zingiber officinale</name>
    <name type="common">Ginger</name>
    <name type="synonym">Amomum zingiber</name>
    <dbReference type="NCBI Taxonomy" id="94328"/>
    <lineage>
        <taxon>Eukaryota</taxon>
        <taxon>Viridiplantae</taxon>
        <taxon>Streptophyta</taxon>
        <taxon>Embryophyta</taxon>
        <taxon>Tracheophyta</taxon>
        <taxon>Spermatophyta</taxon>
        <taxon>Magnoliopsida</taxon>
        <taxon>Liliopsida</taxon>
        <taxon>Zingiberales</taxon>
        <taxon>Zingiberaceae</taxon>
        <taxon>Zingiber</taxon>
    </lineage>
</organism>
<dbReference type="InterPro" id="IPR039638">
    <property type="entry name" value="MED33A/B"/>
</dbReference>
<accession>A0A8J5L727</accession>
<protein>
    <recommendedName>
        <fullName evidence="4">Mediator of RNA polymerase II transcription subunit 33A</fullName>
    </recommendedName>
</protein>
<evidence type="ECO:0000256" key="1">
    <source>
        <dbReference type="SAM" id="MobiDB-lite"/>
    </source>
</evidence>
<dbReference type="Proteomes" id="UP000734854">
    <property type="component" value="Unassembled WGS sequence"/>
</dbReference>
<comment type="caution">
    <text evidence="2">The sequence shown here is derived from an EMBL/GenBank/DDBJ whole genome shotgun (WGS) entry which is preliminary data.</text>
</comment>
<evidence type="ECO:0000313" key="3">
    <source>
        <dbReference type="Proteomes" id="UP000734854"/>
    </source>
</evidence>
<feature type="compositionally biased region" description="Low complexity" evidence="1">
    <location>
        <begin position="474"/>
        <end position="495"/>
    </location>
</feature>
<reference evidence="2 3" key="1">
    <citation type="submission" date="2020-08" db="EMBL/GenBank/DDBJ databases">
        <title>Plant Genome Project.</title>
        <authorList>
            <person name="Zhang R.-G."/>
        </authorList>
    </citation>
    <scope>NUCLEOTIDE SEQUENCE [LARGE SCALE GENOMIC DNA]</scope>
    <source>
        <tissue evidence="2">Rhizome</tissue>
    </source>
</reference>
<evidence type="ECO:0000313" key="2">
    <source>
        <dbReference type="EMBL" id="KAG6507965.1"/>
    </source>
</evidence>
<name>A0A8J5L727_ZINOF</name>
<dbReference type="PANTHER" id="PTHR33739">
    <property type="entry name" value="OS07G0681500 PROTEIN"/>
    <property type="match status" value="1"/>
</dbReference>